<proteinExistence type="predicted"/>
<name>A0A5Q4YUP7_9BURK</name>
<evidence type="ECO:0000313" key="1">
    <source>
        <dbReference type="EMBL" id="VVD30715.1"/>
    </source>
</evidence>
<dbReference type="KEGG" id="pdio:PDMSB3_4271"/>
<evidence type="ECO:0000313" key="2">
    <source>
        <dbReference type="Proteomes" id="UP000325811"/>
    </source>
</evidence>
<dbReference type="AlphaFoldDB" id="A0A5Q4YUP7"/>
<accession>A0A5Q4YUP7</accession>
<keyword evidence="2" id="KW-1185">Reference proteome</keyword>
<organism evidence="1 2">
    <name type="scientific">Paraburkholderia dioscoreae</name>
    <dbReference type="NCBI Taxonomy" id="2604047"/>
    <lineage>
        <taxon>Bacteria</taxon>
        <taxon>Pseudomonadati</taxon>
        <taxon>Pseudomonadota</taxon>
        <taxon>Betaproteobacteria</taxon>
        <taxon>Burkholderiales</taxon>
        <taxon>Burkholderiaceae</taxon>
        <taxon>Paraburkholderia</taxon>
    </lineage>
</organism>
<dbReference type="Proteomes" id="UP000325811">
    <property type="component" value="Chromosome I"/>
</dbReference>
<sequence length="127" mass="13819">MICLISGYAGSYQGPRHPAALFPLPRLLKASPAVRIARSLGSSLPSSFEGERVNILGLVGHGAFDRVGLARPLTHCLVLVGRAAVRHWFVIYVRPRSCLVIHRCAPPVSPARRLPRRRPSVLAGSRL</sequence>
<gene>
    <name evidence="1" type="ORF">PDMSB3_4271</name>
</gene>
<reference evidence="1 2" key="1">
    <citation type="submission" date="2019-08" db="EMBL/GenBank/DDBJ databases">
        <authorList>
            <person name="Herpell B J."/>
        </authorList>
    </citation>
    <scope>NUCLEOTIDE SEQUENCE [LARGE SCALE GENOMIC DNA]</scope>
    <source>
        <strain evidence="2">Msb3</strain>
    </source>
</reference>
<dbReference type="EMBL" id="LR699553">
    <property type="protein sequence ID" value="VVD30715.1"/>
    <property type="molecule type" value="Genomic_DNA"/>
</dbReference>
<protein>
    <submittedName>
        <fullName evidence="1">Uncharacterized protein</fullName>
    </submittedName>
</protein>